<evidence type="ECO:0000313" key="3">
    <source>
        <dbReference type="Proteomes" id="UP000219573"/>
    </source>
</evidence>
<evidence type="ECO:0000256" key="1">
    <source>
        <dbReference type="SAM" id="MobiDB-lite"/>
    </source>
</evidence>
<dbReference type="EMBL" id="OBDZ01000061">
    <property type="protein sequence ID" value="SNY47902.1"/>
    <property type="molecule type" value="Genomic_DNA"/>
</dbReference>
<protein>
    <submittedName>
        <fullName evidence="2">Uncharacterized protein</fullName>
    </submittedName>
</protein>
<keyword evidence="3" id="KW-1185">Reference proteome</keyword>
<reference evidence="3" key="1">
    <citation type="submission" date="2017-09" db="EMBL/GenBank/DDBJ databases">
        <authorList>
            <person name="Varghese N."/>
            <person name="Submissions S."/>
        </authorList>
    </citation>
    <scope>NUCLEOTIDE SEQUENCE [LARGE SCALE GENOMIC DNA]</scope>
    <source>
        <strain evidence="3">MSL47</strain>
    </source>
</reference>
<dbReference type="AlphaFoldDB" id="A0A285IIV8"/>
<name>A0A285IIV8_9FIRM</name>
<feature type="region of interest" description="Disordered" evidence="1">
    <location>
        <begin position="1"/>
        <end position="21"/>
    </location>
</feature>
<accession>A0A285IIV8</accession>
<organism evidence="2 3">
    <name type="scientific">Orenia metallireducens</name>
    <dbReference type="NCBI Taxonomy" id="1413210"/>
    <lineage>
        <taxon>Bacteria</taxon>
        <taxon>Bacillati</taxon>
        <taxon>Bacillota</taxon>
        <taxon>Clostridia</taxon>
        <taxon>Halanaerobiales</taxon>
        <taxon>Halobacteroidaceae</taxon>
        <taxon>Orenia</taxon>
    </lineage>
</organism>
<gene>
    <name evidence="2" type="ORF">SAMN06265827_1613</name>
</gene>
<sequence>MALKKAERKGMERGMQRGIEKGKKEMVTSLLKLEVDRRRLYD</sequence>
<proteinExistence type="predicted"/>
<evidence type="ECO:0000313" key="2">
    <source>
        <dbReference type="EMBL" id="SNY47902.1"/>
    </source>
</evidence>
<dbReference type="Proteomes" id="UP000219573">
    <property type="component" value="Unassembled WGS sequence"/>
</dbReference>